<keyword evidence="1" id="KW-0732">Signal</keyword>
<dbReference type="Proteomes" id="UP000308917">
    <property type="component" value="Unassembled WGS sequence"/>
</dbReference>
<dbReference type="Pfam" id="PF06834">
    <property type="entry name" value="TraU"/>
    <property type="match status" value="2"/>
</dbReference>
<gene>
    <name evidence="2" type="ORF">E9531_14455</name>
</gene>
<evidence type="ECO:0008006" key="4">
    <source>
        <dbReference type="Google" id="ProtNLM"/>
    </source>
</evidence>
<evidence type="ECO:0000313" key="2">
    <source>
        <dbReference type="EMBL" id="THT98410.1"/>
    </source>
</evidence>
<dbReference type="OrthoDB" id="8435546at2"/>
<dbReference type="InterPro" id="IPR009649">
    <property type="entry name" value="TraU"/>
</dbReference>
<feature type="signal peptide" evidence="1">
    <location>
        <begin position="1"/>
        <end position="24"/>
    </location>
</feature>
<accession>A0A4S8EVX5</accession>
<evidence type="ECO:0000313" key="3">
    <source>
        <dbReference type="Proteomes" id="UP000308917"/>
    </source>
</evidence>
<dbReference type="RefSeq" id="WP_136574482.1">
    <property type="nucleotide sequence ID" value="NZ_STFG01000021.1"/>
</dbReference>
<reference evidence="2 3" key="1">
    <citation type="journal article" date="2015" name="Antonie Van Leeuwenhoek">
        <title>Lampropedia puyangensis sp. nov., isolated from symptomatic bark of Populus ? euramericana canker and emended description of Lampropedia hyalina (Ehrenberg 1832) Lee et al. 2004.</title>
        <authorList>
            <person name="Li Y."/>
            <person name="Wang T."/>
            <person name="Piao C.G."/>
            <person name="Wang L.F."/>
            <person name="Tian G.Z."/>
            <person name="Zhu T.H."/>
            <person name="Guo M.W."/>
        </authorList>
    </citation>
    <scope>NUCLEOTIDE SEQUENCE [LARGE SCALE GENOMIC DNA]</scope>
    <source>
        <strain evidence="2 3">2-bin</strain>
    </source>
</reference>
<dbReference type="EMBL" id="STFG01000021">
    <property type="protein sequence ID" value="THT98410.1"/>
    <property type="molecule type" value="Genomic_DNA"/>
</dbReference>
<protein>
    <recommendedName>
        <fullName evidence="4">Integrating conjugative element protein</fullName>
    </recommendedName>
</protein>
<comment type="caution">
    <text evidence="2">The sequence shown here is derived from an EMBL/GenBank/DDBJ whole genome shotgun (WGS) entry which is preliminary data.</text>
</comment>
<evidence type="ECO:0000256" key="1">
    <source>
        <dbReference type="SAM" id="SignalP"/>
    </source>
</evidence>
<keyword evidence="3" id="KW-1185">Reference proteome</keyword>
<name>A0A4S8EVX5_9BURK</name>
<dbReference type="AlphaFoldDB" id="A0A4S8EVX5"/>
<feature type="chain" id="PRO_5020992900" description="Integrating conjugative element protein" evidence="1">
    <location>
        <begin position="25"/>
        <end position="420"/>
    </location>
</feature>
<proteinExistence type="predicted"/>
<organism evidence="2 3">
    <name type="scientific">Lampropedia puyangensis</name>
    <dbReference type="NCBI Taxonomy" id="1330072"/>
    <lineage>
        <taxon>Bacteria</taxon>
        <taxon>Pseudomonadati</taxon>
        <taxon>Pseudomonadota</taxon>
        <taxon>Betaproteobacteria</taxon>
        <taxon>Burkholderiales</taxon>
        <taxon>Comamonadaceae</taxon>
        <taxon>Lampropedia</taxon>
    </lineage>
</organism>
<sequence>MMHTLRWMLLSLALSAQAAIPAMAQVTDTKTSTAKIMTDTVQALPSCLKYTVRGVCFFLRCSLYECSIETSVRVAHFVPEAIISVYQSPDDHPWGDIGQTVSSNANKVQAKLMSIAQPDTAASTHEDMSSITVFKGADAYGNPVGMFADIMAGQTTGTANFSVPGTGNLSGFFTNEVPKLAQAWKRVPSDITQGVGSSVTGMFSNISGIFGQVKTMLGGLNSAASALGFSSGLSSPMEFAVDGGGISGMLSEGMSAGGSEYICPSAASWLTLHFQSEIDGYFWRHIIPLELMYPYTWIPGQMEVGSWGSLYPRIGEQVQQDPYRTSGVMAERVRSIIVAEDQPHIYTEMVPKKAGYITFNGRQHQWQQLFPEAQKGCMGFGSTNASPPTKERSISNSYIWNLWQDRDCCLIKGLFLFSIP</sequence>